<name>A0ABS7UVL3_9BACI</name>
<feature type="transmembrane region" description="Helical" evidence="1">
    <location>
        <begin position="56"/>
        <end position="76"/>
    </location>
</feature>
<feature type="transmembrane region" description="Helical" evidence="1">
    <location>
        <begin position="12"/>
        <end position="36"/>
    </location>
</feature>
<feature type="transmembrane region" description="Helical" evidence="1">
    <location>
        <begin position="88"/>
        <end position="110"/>
    </location>
</feature>
<evidence type="ECO:0008006" key="4">
    <source>
        <dbReference type="Google" id="ProtNLM"/>
    </source>
</evidence>
<keyword evidence="3" id="KW-1185">Reference proteome</keyword>
<keyword evidence="1" id="KW-1133">Transmembrane helix</keyword>
<feature type="transmembrane region" description="Helical" evidence="1">
    <location>
        <begin position="154"/>
        <end position="178"/>
    </location>
</feature>
<comment type="caution">
    <text evidence="2">The sequence shown here is derived from an EMBL/GenBank/DDBJ whole genome shotgun (WGS) entry which is preliminary data.</text>
</comment>
<keyword evidence="1" id="KW-0472">Membrane</keyword>
<dbReference type="RefSeq" id="WP_224140794.1">
    <property type="nucleotide sequence ID" value="NZ_JAIQUM010000052.1"/>
</dbReference>
<evidence type="ECO:0000256" key="1">
    <source>
        <dbReference type="SAM" id="Phobius"/>
    </source>
</evidence>
<keyword evidence="1" id="KW-0812">Transmembrane</keyword>
<evidence type="ECO:0000313" key="2">
    <source>
        <dbReference type="EMBL" id="MBZ5752338.1"/>
    </source>
</evidence>
<accession>A0ABS7UVL3</accession>
<feature type="transmembrane region" description="Helical" evidence="1">
    <location>
        <begin position="130"/>
        <end position="148"/>
    </location>
</feature>
<dbReference type="EMBL" id="JAIQUM010000052">
    <property type="protein sequence ID" value="MBZ5752338.1"/>
    <property type="molecule type" value="Genomic_DNA"/>
</dbReference>
<reference evidence="2" key="1">
    <citation type="submission" date="2024-05" db="EMBL/GenBank/DDBJ databases">
        <title>Metabacillus sp. nov., isolated from the rhizosphere soil of tomato plants.</title>
        <authorList>
            <person name="Ma R."/>
        </authorList>
    </citation>
    <scope>NUCLEOTIDE SEQUENCE</scope>
    <source>
        <strain evidence="2">DBTR6</strain>
    </source>
</reference>
<gene>
    <name evidence="2" type="ORF">K9V48_19305</name>
</gene>
<dbReference type="Proteomes" id="UP001165287">
    <property type="component" value="Unassembled WGS sequence"/>
</dbReference>
<evidence type="ECO:0000313" key="3">
    <source>
        <dbReference type="Proteomes" id="UP001165287"/>
    </source>
</evidence>
<protein>
    <recommendedName>
        <fullName evidence="4">DUF2306 domain-containing protein</fullName>
    </recommendedName>
</protein>
<sequence>MNQAFNRIFWGYLFVLIEIHIIVIDILADPVGYYLIFSGITMLLKNFPIAHKARKLSFALIFISIPSVFIQQNAGINQLEQLSFLSGWSLYMIVLDLVKLILVFYIFQLIMTIVHKHADDGLIRRSSRTFSIYIIVKLIATIANPFAINLSGDGLLWIVLITIIISFIMEIVFLILLWSLRKVHHES</sequence>
<organism evidence="2 3">
    <name type="scientific">Metabacillus rhizolycopersici</name>
    <dbReference type="NCBI Taxonomy" id="2875709"/>
    <lineage>
        <taxon>Bacteria</taxon>
        <taxon>Bacillati</taxon>
        <taxon>Bacillota</taxon>
        <taxon>Bacilli</taxon>
        <taxon>Bacillales</taxon>
        <taxon>Bacillaceae</taxon>
        <taxon>Metabacillus</taxon>
    </lineage>
</organism>
<proteinExistence type="predicted"/>